<dbReference type="GO" id="GO:0003714">
    <property type="term" value="F:transcription corepressor activity"/>
    <property type="evidence" value="ECO:0007669"/>
    <property type="project" value="TreeGrafter"/>
</dbReference>
<dbReference type="InterPro" id="IPR040138">
    <property type="entry name" value="MIER/MTA"/>
</dbReference>
<evidence type="ECO:0000256" key="2">
    <source>
        <dbReference type="ARBA" id="ARBA00022499"/>
    </source>
</evidence>
<dbReference type="Gene3D" id="2.30.30.490">
    <property type="match status" value="1"/>
</dbReference>
<dbReference type="PROSITE" id="PS51156">
    <property type="entry name" value="ELM2"/>
    <property type="match status" value="1"/>
</dbReference>
<dbReference type="SMART" id="SM01189">
    <property type="entry name" value="ELM2"/>
    <property type="match status" value="1"/>
</dbReference>
<sequence length="775" mass="88090">MTSNMYRVGDYVYFETSSTSPYQIRRIEELNKTPNGNVEAKVMCFFRRRDLPNTLIMLADKHQMASAEESPVSMKLKKTYLKAPSPEEPDPASIGALDVEMEGRDMLSSKQRHQLKHRELFLSRQVETLPATHIRGKCSVTLLNETESFLSYLNKDDTFFYCLVFDPTQKTLLADKGEIRVGSRYQSDIPPMLREDEVDTRQEDELETLVWTPGHHLTDRQIDQFLVISRSVGTFARALDCSSSVKQPSLHMSAAAASRDITLFHAMDTLHSHSYDLADAISSLVPSTGPVLCRDEMEEWSASEANLFEEALEKYGKDFNDIRQDFLPWKTLKNIIEYYYMWKTTDRYVQQKRVKAVEAESKLKQVYIPNYNKPNAPVINNNKGVVNGNTNGEPIVSGKACESCNTTTSSQWFAWGPSHMQCKVCQTCWQYWKKYGGLKVPSRIGDSEMDVAKKKSGSISDEDVSLFPERTPSSMTSHRPHRCSIIGCAKEFKLKAHLARHYATAHGLAIRSGSPRPIMKTRTAFYLSTTALTRLSRRLCRHILLPRHSARSPFWPINVPAIKQECQLQMMGKSMQELKELLRCPKKERGSVTNIATRLGLARHHELIVPDWLAPTDKDKLPRQDRIAFPKPPKAPDGSLMYERVPNKPEAEKAAINNISPSLKRRTFEDMNGMDGVMFSSCGPPVKRPREGPVGPRTVVNHLNGKTRVGSSASRIGRKQVISWMDAPDDVYFRSTDATKKVRRQLTAVELRRAARKPWRKLTAKGFEDMVVHLE</sequence>
<evidence type="ECO:0000256" key="10">
    <source>
        <dbReference type="ARBA" id="ARBA00023242"/>
    </source>
</evidence>
<evidence type="ECO:0000259" key="16">
    <source>
        <dbReference type="PROSITE" id="PS51293"/>
    </source>
</evidence>
<feature type="domain" description="ELM2" evidence="15">
    <location>
        <begin position="177"/>
        <end position="288"/>
    </location>
</feature>
<keyword evidence="3" id="KW-0597">Phosphoprotein</keyword>
<dbReference type="InterPro" id="IPR017884">
    <property type="entry name" value="SANT_dom"/>
</dbReference>
<keyword evidence="7" id="KW-0832">Ubl conjugation</keyword>
<dbReference type="InterPro" id="IPR013087">
    <property type="entry name" value="Znf_C2H2_type"/>
</dbReference>
<dbReference type="InterPro" id="IPR001005">
    <property type="entry name" value="SANT/Myb"/>
</dbReference>
<dbReference type="PANTHER" id="PTHR10865:SF29">
    <property type="entry name" value="METASTASIS ASSOCIATED 1-LIKE, ISOFORM D"/>
    <property type="match status" value="1"/>
</dbReference>
<evidence type="ECO:0000256" key="6">
    <source>
        <dbReference type="ARBA" id="ARBA00022833"/>
    </source>
</evidence>
<dbReference type="InterPro" id="IPR000679">
    <property type="entry name" value="Znf_GATA"/>
</dbReference>
<dbReference type="Pfam" id="PF01426">
    <property type="entry name" value="BAH"/>
    <property type="match status" value="1"/>
</dbReference>
<dbReference type="GO" id="GO:0016581">
    <property type="term" value="C:NuRD complex"/>
    <property type="evidence" value="ECO:0007669"/>
    <property type="project" value="TreeGrafter"/>
</dbReference>
<keyword evidence="9" id="KW-0238">DNA-binding</keyword>
<dbReference type="EMBL" id="GECZ01027627">
    <property type="protein sequence ID" value="JAS42142.1"/>
    <property type="molecule type" value="Transcribed_RNA"/>
</dbReference>
<dbReference type="SMART" id="SM00401">
    <property type="entry name" value="ZnF_GATA"/>
    <property type="match status" value="1"/>
</dbReference>
<protein>
    <recommendedName>
        <fullName evidence="18">Metastasis-associated protein MTA3</fullName>
    </recommendedName>
</protein>
<keyword evidence="5 12" id="KW-0863">Zinc-finger</keyword>
<keyword evidence="4" id="KW-0479">Metal-binding</keyword>
<accession>A0A1B6EW25</accession>
<feature type="domain" description="SANT" evidence="16">
    <location>
        <begin position="295"/>
        <end position="347"/>
    </location>
</feature>
<dbReference type="AlphaFoldDB" id="A0A1B6EW25"/>
<proteinExistence type="inferred from homology"/>
<dbReference type="Gene3D" id="4.10.1240.50">
    <property type="match status" value="1"/>
</dbReference>
<dbReference type="Pfam" id="PF00249">
    <property type="entry name" value="Myb_DNA-binding"/>
    <property type="match status" value="1"/>
</dbReference>
<dbReference type="PROSITE" id="PS50157">
    <property type="entry name" value="ZINC_FINGER_C2H2_2"/>
    <property type="match status" value="1"/>
</dbReference>
<dbReference type="GO" id="GO:0003682">
    <property type="term" value="F:chromatin binding"/>
    <property type="evidence" value="ECO:0007669"/>
    <property type="project" value="InterPro"/>
</dbReference>
<comment type="subcellular location">
    <subcellularLocation>
        <location evidence="1">Nucleus</location>
    </subcellularLocation>
</comment>
<dbReference type="Gene3D" id="3.30.160.60">
    <property type="entry name" value="Classic Zinc Finger"/>
    <property type="match status" value="1"/>
</dbReference>
<name>A0A1B6EW25_9HEMI</name>
<dbReference type="InterPro" id="IPR043151">
    <property type="entry name" value="BAH_sf"/>
</dbReference>
<dbReference type="PROSITE" id="PS51038">
    <property type="entry name" value="BAH"/>
    <property type="match status" value="1"/>
</dbReference>
<evidence type="ECO:0000256" key="1">
    <source>
        <dbReference type="ARBA" id="ARBA00004123"/>
    </source>
</evidence>
<dbReference type="FunFam" id="1.10.10.60:FF:000012">
    <property type="entry name" value="Metastasis-associated 1 family, member 3"/>
    <property type="match status" value="1"/>
</dbReference>
<dbReference type="GO" id="GO:0003713">
    <property type="term" value="F:transcription coactivator activity"/>
    <property type="evidence" value="ECO:0007669"/>
    <property type="project" value="TreeGrafter"/>
</dbReference>
<dbReference type="PROSITE" id="PS51293">
    <property type="entry name" value="SANT"/>
    <property type="match status" value="1"/>
</dbReference>
<evidence type="ECO:0000256" key="11">
    <source>
        <dbReference type="ARBA" id="ARBA00093454"/>
    </source>
</evidence>
<evidence type="ECO:0000256" key="9">
    <source>
        <dbReference type="ARBA" id="ARBA00023125"/>
    </source>
</evidence>
<dbReference type="GO" id="GO:0008270">
    <property type="term" value="F:zinc ion binding"/>
    <property type="evidence" value="ECO:0007669"/>
    <property type="project" value="UniProtKB-KW"/>
</dbReference>
<evidence type="ECO:0008006" key="18">
    <source>
        <dbReference type="Google" id="ProtNLM"/>
    </source>
</evidence>
<dbReference type="CDD" id="cd11661">
    <property type="entry name" value="SANT_MTA3_like"/>
    <property type="match status" value="1"/>
</dbReference>
<dbReference type="GO" id="GO:0043565">
    <property type="term" value="F:sequence-specific DNA binding"/>
    <property type="evidence" value="ECO:0007669"/>
    <property type="project" value="InterPro"/>
</dbReference>
<dbReference type="PROSITE" id="PS00028">
    <property type="entry name" value="ZINC_FINGER_C2H2_1"/>
    <property type="match status" value="1"/>
</dbReference>
<dbReference type="GO" id="GO:0000122">
    <property type="term" value="P:negative regulation of transcription by RNA polymerase II"/>
    <property type="evidence" value="ECO:0007669"/>
    <property type="project" value="TreeGrafter"/>
</dbReference>
<organism evidence="17">
    <name type="scientific">Cuerna arida</name>
    <dbReference type="NCBI Taxonomy" id="1464854"/>
    <lineage>
        <taxon>Eukaryota</taxon>
        <taxon>Metazoa</taxon>
        <taxon>Ecdysozoa</taxon>
        <taxon>Arthropoda</taxon>
        <taxon>Hexapoda</taxon>
        <taxon>Insecta</taxon>
        <taxon>Pterygota</taxon>
        <taxon>Neoptera</taxon>
        <taxon>Paraneoptera</taxon>
        <taxon>Hemiptera</taxon>
        <taxon>Auchenorrhyncha</taxon>
        <taxon>Membracoidea</taxon>
        <taxon>Cicadellidae</taxon>
        <taxon>Cicadellinae</taxon>
        <taxon>Proconiini</taxon>
        <taxon>Cuerna</taxon>
    </lineage>
</organism>
<keyword evidence="8" id="KW-0007">Acetylation</keyword>
<dbReference type="FunFam" id="2.30.30.490:FF:000022">
    <property type="entry name" value="Blast:Metastasis-associated protein MTA3"/>
    <property type="match status" value="1"/>
</dbReference>
<dbReference type="SUPFAM" id="SSF46689">
    <property type="entry name" value="Homeodomain-like"/>
    <property type="match status" value="1"/>
</dbReference>
<evidence type="ECO:0000256" key="5">
    <source>
        <dbReference type="ARBA" id="ARBA00022771"/>
    </source>
</evidence>
<dbReference type="SMART" id="SM00439">
    <property type="entry name" value="BAH"/>
    <property type="match status" value="1"/>
</dbReference>
<evidence type="ECO:0000259" key="15">
    <source>
        <dbReference type="PROSITE" id="PS51156"/>
    </source>
</evidence>
<comment type="similarity">
    <text evidence="11">Belongs to the metastasis-associated protein family.</text>
</comment>
<evidence type="ECO:0000313" key="17">
    <source>
        <dbReference type="EMBL" id="JAS42142.1"/>
    </source>
</evidence>
<dbReference type="FunFam" id="2.30.30.490:FF:000001">
    <property type="entry name" value="Metastasis-associated 1 family, member 3"/>
    <property type="match status" value="1"/>
</dbReference>
<gene>
    <name evidence="17" type="ORF">g.18782</name>
</gene>
<evidence type="ECO:0000259" key="13">
    <source>
        <dbReference type="PROSITE" id="PS50157"/>
    </source>
</evidence>
<dbReference type="GO" id="GO:0042826">
    <property type="term" value="F:histone deacetylase binding"/>
    <property type="evidence" value="ECO:0007669"/>
    <property type="project" value="TreeGrafter"/>
</dbReference>
<dbReference type="CDD" id="cd04709">
    <property type="entry name" value="BAH_MTA"/>
    <property type="match status" value="1"/>
</dbReference>
<reference evidence="17" key="1">
    <citation type="submission" date="2015-11" db="EMBL/GenBank/DDBJ databases">
        <title>De novo transcriptome assembly of four potential Pierce s Disease insect vectors from Arizona vineyards.</title>
        <authorList>
            <person name="Tassone E.E."/>
        </authorList>
    </citation>
    <scope>NUCLEOTIDE SEQUENCE</scope>
</reference>
<dbReference type="InterPro" id="IPR000949">
    <property type="entry name" value="ELM2_dom"/>
</dbReference>
<keyword evidence="2" id="KW-1017">Isopeptide bond</keyword>
<dbReference type="Gene3D" id="1.10.10.60">
    <property type="entry name" value="Homeodomain-like"/>
    <property type="match status" value="1"/>
</dbReference>
<dbReference type="InterPro" id="IPR001025">
    <property type="entry name" value="BAH_dom"/>
</dbReference>
<keyword evidence="6" id="KW-0862">Zinc</keyword>
<evidence type="ECO:0000256" key="12">
    <source>
        <dbReference type="PROSITE-ProRule" id="PRU00042"/>
    </source>
</evidence>
<evidence type="ECO:0000259" key="14">
    <source>
        <dbReference type="PROSITE" id="PS51038"/>
    </source>
</evidence>
<dbReference type="Pfam" id="PF17226">
    <property type="entry name" value="MTA_R1"/>
    <property type="match status" value="1"/>
</dbReference>
<dbReference type="SMART" id="SM00717">
    <property type="entry name" value="SANT"/>
    <property type="match status" value="1"/>
</dbReference>
<dbReference type="InterPro" id="IPR009057">
    <property type="entry name" value="Homeodomain-like_sf"/>
</dbReference>
<dbReference type="Pfam" id="PF01448">
    <property type="entry name" value="ELM2"/>
    <property type="match status" value="1"/>
</dbReference>
<dbReference type="FunFam" id="4.10.1240.50:FF:000001">
    <property type="entry name" value="Metastasis-associated 1 family, member 3"/>
    <property type="match status" value="1"/>
</dbReference>
<evidence type="ECO:0000256" key="3">
    <source>
        <dbReference type="ARBA" id="ARBA00022553"/>
    </source>
</evidence>
<evidence type="ECO:0000256" key="8">
    <source>
        <dbReference type="ARBA" id="ARBA00022990"/>
    </source>
</evidence>
<evidence type="ECO:0000256" key="7">
    <source>
        <dbReference type="ARBA" id="ARBA00022843"/>
    </source>
</evidence>
<dbReference type="PANTHER" id="PTHR10865">
    <property type="entry name" value="METASTASIS-ASSOCIATED PROTEIN AND MESODERM INDUCTION EARLY RESPONSE PROTEIN"/>
    <property type="match status" value="1"/>
</dbReference>
<dbReference type="InterPro" id="IPR035170">
    <property type="entry name" value="MTA1_R1"/>
</dbReference>
<feature type="domain" description="C2H2-type" evidence="13">
    <location>
        <begin position="481"/>
        <end position="506"/>
    </location>
</feature>
<evidence type="ECO:0000256" key="4">
    <source>
        <dbReference type="ARBA" id="ARBA00022723"/>
    </source>
</evidence>
<keyword evidence="10" id="KW-0539">Nucleus</keyword>
<feature type="domain" description="BAH" evidence="14">
    <location>
        <begin position="4"/>
        <end position="176"/>
    </location>
</feature>